<reference evidence="1" key="1">
    <citation type="submission" date="2019-08" db="EMBL/GenBank/DDBJ databases">
        <title>The genome of the North American firefly Photinus pyralis.</title>
        <authorList>
            <consortium name="Photinus pyralis genome working group"/>
            <person name="Fallon T.R."/>
            <person name="Sander Lower S.E."/>
            <person name="Weng J.-K."/>
        </authorList>
    </citation>
    <scope>NUCLEOTIDE SEQUENCE</scope>
    <source>
        <strain evidence="1">TRF0915ILg1</strain>
        <tissue evidence="1">Whole body</tissue>
    </source>
</reference>
<evidence type="ECO:0000313" key="2">
    <source>
        <dbReference type="Proteomes" id="UP000801492"/>
    </source>
</evidence>
<name>A0A8K0CGR6_IGNLU</name>
<proteinExistence type="predicted"/>
<organism evidence="1 2">
    <name type="scientific">Ignelater luminosus</name>
    <name type="common">Cucubano</name>
    <name type="synonym">Pyrophorus luminosus</name>
    <dbReference type="NCBI Taxonomy" id="2038154"/>
    <lineage>
        <taxon>Eukaryota</taxon>
        <taxon>Metazoa</taxon>
        <taxon>Ecdysozoa</taxon>
        <taxon>Arthropoda</taxon>
        <taxon>Hexapoda</taxon>
        <taxon>Insecta</taxon>
        <taxon>Pterygota</taxon>
        <taxon>Neoptera</taxon>
        <taxon>Endopterygota</taxon>
        <taxon>Coleoptera</taxon>
        <taxon>Polyphaga</taxon>
        <taxon>Elateriformia</taxon>
        <taxon>Elateroidea</taxon>
        <taxon>Elateridae</taxon>
        <taxon>Agrypninae</taxon>
        <taxon>Pyrophorini</taxon>
        <taxon>Ignelater</taxon>
    </lineage>
</organism>
<keyword evidence="2" id="KW-1185">Reference proteome</keyword>
<sequence>MATSHYSTEVINLLKSENLEYVTKKDNLPNFPQERPIRKFWTLRKQQYKKRKQPAKNLQEFKRIWQKVSQDVAEKSGKKLMRNVMKNLRLARDQGPLSVLL</sequence>
<dbReference type="AlphaFoldDB" id="A0A8K0CGR6"/>
<dbReference type="Proteomes" id="UP000801492">
    <property type="component" value="Unassembled WGS sequence"/>
</dbReference>
<comment type="caution">
    <text evidence="1">The sequence shown here is derived from an EMBL/GenBank/DDBJ whole genome shotgun (WGS) entry which is preliminary data.</text>
</comment>
<protein>
    <submittedName>
        <fullName evidence="1">Uncharacterized protein</fullName>
    </submittedName>
</protein>
<dbReference type="EMBL" id="VTPC01090049">
    <property type="protein sequence ID" value="KAF2884891.1"/>
    <property type="molecule type" value="Genomic_DNA"/>
</dbReference>
<dbReference type="OrthoDB" id="8122596at2759"/>
<evidence type="ECO:0000313" key="1">
    <source>
        <dbReference type="EMBL" id="KAF2884891.1"/>
    </source>
</evidence>
<gene>
    <name evidence="1" type="ORF">ILUMI_21262</name>
</gene>
<accession>A0A8K0CGR6</accession>